<reference evidence="2 3" key="1">
    <citation type="submission" date="2020-06" db="EMBL/GenBank/DDBJ databases">
        <authorList>
            <person name="Connerton I.F."/>
        </authorList>
    </citation>
    <scope>NUCLEOTIDE SEQUENCE [LARGE SCALE GENOMIC DNA]</scope>
</reference>
<sequence length="155" mass="17728">MSILKRYAKDTPKEPTEVLSLRIPRSIYNKYKEHCDQYGLSLAEATAILIKTELGDSYKAPSREDVTNTIQKELPKQSPSIQAVSPKKQPRSNTGRFLTTQYRVEDELPCPICGEWKSHTNFARHVKGTHSKTTQEIFTEYHEQAISMVKARTES</sequence>
<dbReference type="Proteomes" id="UP000515915">
    <property type="component" value="Segment"/>
</dbReference>
<proteinExistence type="predicted"/>
<feature type="region of interest" description="Disordered" evidence="1">
    <location>
        <begin position="76"/>
        <end position="97"/>
    </location>
</feature>
<protein>
    <submittedName>
        <fullName evidence="2">Uncharacterized protein</fullName>
    </submittedName>
</protein>
<organism evidence="2 3">
    <name type="scientific">Bacillus phage 1_ICo-2020</name>
    <dbReference type="NCBI Taxonomy" id="2759272"/>
    <lineage>
        <taxon>Viruses</taxon>
        <taxon>Duplodnaviria</taxon>
        <taxon>Heunggongvirae</taxon>
        <taxon>Uroviricota</taxon>
        <taxon>Caudoviricetes</taxon>
        <taxon>Ehrlichviridae</taxon>
        <taxon>Suttonboningtonvirus</taxon>
        <taxon>Suttonboningtonvirus sv1ICo2020</taxon>
    </lineage>
</organism>
<accession>A0A7G8AKG8</accession>
<keyword evidence="3" id="KW-1185">Reference proteome</keyword>
<name>A0A7G8AKG8_9CAUD</name>
<evidence type="ECO:0000256" key="1">
    <source>
        <dbReference type="SAM" id="MobiDB-lite"/>
    </source>
</evidence>
<evidence type="ECO:0000313" key="3">
    <source>
        <dbReference type="Proteomes" id="UP000515915"/>
    </source>
</evidence>
<evidence type="ECO:0000313" key="2">
    <source>
        <dbReference type="EMBL" id="QNI20413.1"/>
    </source>
</evidence>
<dbReference type="EMBL" id="MT700412">
    <property type="protein sequence ID" value="QNI20413.1"/>
    <property type="molecule type" value="Genomic_DNA"/>
</dbReference>